<dbReference type="SUPFAM" id="SSF47781">
    <property type="entry name" value="RuvA domain 2-like"/>
    <property type="match status" value="1"/>
</dbReference>
<gene>
    <name evidence="6" type="primary">ruvA</name>
    <name evidence="8" type="ORF">A7E78_06995</name>
</gene>
<comment type="caution">
    <text evidence="6">Lacks conserved residue(s) required for the propagation of feature annotation.</text>
</comment>
<comment type="subcellular location">
    <subcellularLocation>
        <location evidence="6">Cytoplasm</location>
    </subcellularLocation>
</comment>
<dbReference type="OrthoDB" id="5293449at2"/>
<dbReference type="InterPro" id="IPR011114">
    <property type="entry name" value="RuvA_C"/>
</dbReference>
<dbReference type="NCBIfam" id="TIGR00084">
    <property type="entry name" value="ruvA"/>
    <property type="match status" value="1"/>
</dbReference>
<keyword evidence="2 6" id="KW-0227">DNA damage</keyword>
<dbReference type="GO" id="GO:0048476">
    <property type="term" value="C:Holliday junction resolvase complex"/>
    <property type="evidence" value="ECO:0007669"/>
    <property type="project" value="UniProtKB-UniRule"/>
</dbReference>
<dbReference type="Gene3D" id="1.10.150.20">
    <property type="entry name" value="5' to 3' exonuclease, C-terminal subdomain"/>
    <property type="match status" value="1"/>
</dbReference>
<dbReference type="InterPro" id="IPR000085">
    <property type="entry name" value="RuvA"/>
</dbReference>
<dbReference type="InterPro" id="IPR010994">
    <property type="entry name" value="RuvA_2-like"/>
</dbReference>
<dbReference type="EMBL" id="CP015519">
    <property type="protein sequence ID" value="APG27605.1"/>
    <property type="molecule type" value="Genomic_DNA"/>
</dbReference>
<protein>
    <recommendedName>
        <fullName evidence="6">Holliday junction branch migration complex subunit RuvA</fullName>
    </recommendedName>
</protein>
<evidence type="ECO:0000256" key="3">
    <source>
        <dbReference type="ARBA" id="ARBA00023125"/>
    </source>
</evidence>
<dbReference type="RefSeq" id="WP_072283570.1">
    <property type="nucleotide sequence ID" value="NZ_CP015519.1"/>
</dbReference>
<reference evidence="8 9" key="1">
    <citation type="journal article" date="2017" name="Genome Announc.">
        <title>Complete Genome Sequences of Two Acetylene-Fermenting Pelobacter acetylenicus Strains.</title>
        <authorList>
            <person name="Sutton J.M."/>
            <person name="Baesman S.M."/>
            <person name="Fierst J.L."/>
            <person name="Poret-Peterson A.T."/>
            <person name="Oremland R.S."/>
            <person name="Dunlap D.S."/>
            <person name="Akob D.M."/>
        </authorList>
    </citation>
    <scope>NUCLEOTIDE SEQUENCE [LARGE SCALE GENOMIC DNA]</scope>
    <source>
        <strain evidence="8 9">SFB93</strain>
    </source>
</reference>
<comment type="subunit">
    <text evidence="6">Homotetramer. Forms an RuvA(8)-RuvB(12)-Holliday junction (HJ) complex. HJ DNA is sandwiched between 2 RuvA tetramers; dsDNA enters through RuvA and exits via RuvB. An RuvB hexamer assembles on each DNA strand where it exits the tetramer. Each RuvB hexamer is contacted by two RuvA subunits (via domain III) on 2 adjacent RuvB subunits; this complex drives branch migration. In the full resolvosome a probable DNA-RuvA(4)-RuvB(12)-RuvC(2) complex forms which resolves the HJ.</text>
</comment>
<dbReference type="GO" id="GO:0005524">
    <property type="term" value="F:ATP binding"/>
    <property type="evidence" value="ECO:0007669"/>
    <property type="project" value="InterPro"/>
</dbReference>
<accession>A0A1L3GNZ4</accession>
<dbReference type="GO" id="GO:0009378">
    <property type="term" value="F:four-way junction helicase activity"/>
    <property type="evidence" value="ECO:0007669"/>
    <property type="project" value="InterPro"/>
</dbReference>
<evidence type="ECO:0000256" key="2">
    <source>
        <dbReference type="ARBA" id="ARBA00022763"/>
    </source>
</evidence>
<dbReference type="STRING" id="1842532.A7E78_06995"/>
<dbReference type="GO" id="GO:0009379">
    <property type="term" value="C:Holliday junction helicase complex"/>
    <property type="evidence" value="ECO:0007669"/>
    <property type="project" value="InterPro"/>
</dbReference>
<dbReference type="AlphaFoldDB" id="A0A1L3GNZ4"/>
<organism evidence="8 9">
    <name type="scientific">Syntrophotalea acetylenivorans</name>
    <dbReference type="NCBI Taxonomy" id="1842532"/>
    <lineage>
        <taxon>Bacteria</taxon>
        <taxon>Pseudomonadati</taxon>
        <taxon>Thermodesulfobacteriota</taxon>
        <taxon>Desulfuromonadia</taxon>
        <taxon>Desulfuromonadales</taxon>
        <taxon>Syntrophotaleaceae</taxon>
        <taxon>Syntrophotalea</taxon>
    </lineage>
</organism>
<dbReference type="Pfam" id="PF01330">
    <property type="entry name" value="RuvA_N"/>
    <property type="match status" value="1"/>
</dbReference>
<keyword evidence="4 6" id="KW-0233">DNA recombination</keyword>
<comment type="similarity">
    <text evidence="6">Belongs to the RuvA family.</text>
</comment>
<comment type="domain">
    <text evidence="6">Has three domains with a flexible linker between the domains II and III and assumes an 'L' shape. Domain III is highly mobile and contacts RuvB.</text>
</comment>
<proteinExistence type="inferred from homology"/>
<dbReference type="InterPro" id="IPR003583">
    <property type="entry name" value="Hlx-hairpin-Hlx_DNA-bd_motif"/>
</dbReference>
<keyword evidence="3 6" id="KW-0238">DNA-binding</keyword>
<keyword evidence="9" id="KW-1185">Reference proteome</keyword>
<evidence type="ECO:0000256" key="1">
    <source>
        <dbReference type="ARBA" id="ARBA00022490"/>
    </source>
</evidence>
<dbReference type="GO" id="GO:0000400">
    <property type="term" value="F:four-way junction DNA binding"/>
    <property type="evidence" value="ECO:0007669"/>
    <property type="project" value="UniProtKB-UniRule"/>
</dbReference>
<dbReference type="InterPro" id="IPR013849">
    <property type="entry name" value="DNA_helicase_Holl-junc_RuvA_I"/>
</dbReference>
<evidence type="ECO:0000256" key="5">
    <source>
        <dbReference type="ARBA" id="ARBA00023204"/>
    </source>
</evidence>
<feature type="domain" description="Helix-hairpin-helix DNA-binding motif class 1" evidence="7">
    <location>
        <begin position="72"/>
        <end position="91"/>
    </location>
</feature>
<sequence length="197" mass="21317">MIALLSGNIVHKSVNQIIVDVNGVGYRLLIPLSSFYSLPEEGAVRLHVHTHVREDAISLFGFLTLEEKEMFVLLLTISGVGPKLALNILSNIPVNDLKCALTQGNIKQLSSLPGIGKKTAERLVLELKEKIPQGTFEPAAAGTPATMAGDQREDALSALVNLGYKENLSKKALDNLEIPPEASLEETLKAALKILMR</sequence>
<dbReference type="InterPro" id="IPR012340">
    <property type="entry name" value="NA-bd_OB-fold"/>
</dbReference>
<dbReference type="KEGG" id="pef:A7E78_06995"/>
<dbReference type="SUPFAM" id="SSF46929">
    <property type="entry name" value="DNA helicase RuvA subunit, C-terminal domain"/>
    <property type="match status" value="1"/>
</dbReference>
<evidence type="ECO:0000313" key="9">
    <source>
        <dbReference type="Proteomes" id="UP000182517"/>
    </source>
</evidence>
<keyword evidence="8" id="KW-0347">Helicase</keyword>
<feature type="region of interest" description="Domain III" evidence="6">
    <location>
        <begin position="147"/>
        <end position="197"/>
    </location>
</feature>
<keyword evidence="1 6" id="KW-0963">Cytoplasm</keyword>
<evidence type="ECO:0000256" key="6">
    <source>
        <dbReference type="HAMAP-Rule" id="MF_00031"/>
    </source>
</evidence>
<dbReference type="SMART" id="SM00278">
    <property type="entry name" value="HhH1"/>
    <property type="match status" value="2"/>
</dbReference>
<keyword evidence="8" id="KW-0378">Hydrolase</keyword>
<keyword evidence="5 6" id="KW-0234">DNA repair</keyword>
<name>A0A1L3GNZ4_9BACT</name>
<dbReference type="Gene3D" id="2.40.50.140">
    <property type="entry name" value="Nucleic acid-binding proteins"/>
    <property type="match status" value="1"/>
</dbReference>
<dbReference type="GO" id="GO:0006310">
    <property type="term" value="P:DNA recombination"/>
    <property type="evidence" value="ECO:0007669"/>
    <property type="project" value="UniProtKB-UniRule"/>
</dbReference>
<dbReference type="Gene3D" id="1.10.8.10">
    <property type="entry name" value="DNA helicase RuvA subunit, C-terminal domain"/>
    <property type="match status" value="1"/>
</dbReference>
<dbReference type="Pfam" id="PF07499">
    <property type="entry name" value="RuvA_C"/>
    <property type="match status" value="1"/>
</dbReference>
<dbReference type="Pfam" id="PF14520">
    <property type="entry name" value="HHH_5"/>
    <property type="match status" value="1"/>
</dbReference>
<evidence type="ECO:0000256" key="4">
    <source>
        <dbReference type="ARBA" id="ARBA00023172"/>
    </source>
</evidence>
<dbReference type="CDD" id="cd14332">
    <property type="entry name" value="UBA_RuvA_C"/>
    <property type="match status" value="1"/>
</dbReference>
<dbReference type="Proteomes" id="UP000182517">
    <property type="component" value="Chromosome"/>
</dbReference>
<evidence type="ECO:0000313" key="8">
    <source>
        <dbReference type="EMBL" id="APG27605.1"/>
    </source>
</evidence>
<dbReference type="GO" id="GO:0006281">
    <property type="term" value="P:DNA repair"/>
    <property type="evidence" value="ECO:0007669"/>
    <property type="project" value="UniProtKB-UniRule"/>
</dbReference>
<keyword evidence="8" id="KW-0547">Nucleotide-binding</keyword>
<dbReference type="GO" id="GO:0005737">
    <property type="term" value="C:cytoplasm"/>
    <property type="evidence" value="ECO:0007669"/>
    <property type="project" value="UniProtKB-SubCell"/>
</dbReference>
<dbReference type="SUPFAM" id="SSF50249">
    <property type="entry name" value="Nucleic acid-binding proteins"/>
    <property type="match status" value="1"/>
</dbReference>
<evidence type="ECO:0000259" key="7">
    <source>
        <dbReference type="SMART" id="SM00278"/>
    </source>
</evidence>
<keyword evidence="8" id="KW-0067">ATP-binding</keyword>
<comment type="function">
    <text evidence="6">The RuvA-RuvB-RuvC complex processes Holliday junction (HJ) DNA during genetic recombination and DNA repair, while the RuvA-RuvB complex plays an important role in the rescue of blocked DNA replication forks via replication fork reversal (RFR). RuvA specifically binds to HJ cruciform DNA, conferring on it an open structure. The RuvB hexamer acts as an ATP-dependent pump, pulling dsDNA into and through the RuvAB complex. HJ branch migration allows RuvC to scan DNA until it finds its consensus sequence, where it cleaves and resolves the cruciform DNA.</text>
</comment>
<feature type="domain" description="Helix-hairpin-helix DNA-binding motif class 1" evidence="7">
    <location>
        <begin position="107"/>
        <end position="126"/>
    </location>
</feature>
<dbReference type="HAMAP" id="MF_00031">
    <property type="entry name" value="DNA_HJ_migration_RuvA"/>
    <property type="match status" value="1"/>
</dbReference>
<dbReference type="InterPro" id="IPR036267">
    <property type="entry name" value="RuvA_C_sf"/>
</dbReference>